<dbReference type="InterPro" id="IPR056330">
    <property type="entry name" value="CTT_SPB4"/>
</dbReference>
<evidence type="ECO:0000256" key="7">
    <source>
        <dbReference type="ARBA" id="ARBA00022840"/>
    </source>
</evidence>
<evidence type="ECO:0000259" key="20">
    <source>
        <dbReference type="PROSITE" id="PS51195"/>
    </source>
</evidence>
<evidence type="ECO:0000256" key="10">
    <source>
        <dbReference type="ARBA" id="ARBA00023242"/>
    </source>
</evidence>
<dbReference type="CDD" id="cd18787">
    <property type="entry name" value="SF2_C_DEAD"/>
    <property type="match status" value="1"/>
</dbReference>
<keyword evidence="3" id="KW-0698">rRNA processing</keyword>
<dbReference type="GO" id="GO:0005524">
    <property type="term" value="F:ATP binding"/>
    <property type="evidence" value="ECO:0007669"/>
    <property type="project" value="UniProtKB-UniRule"/>
</dbReference>
<dbReference type="SMART" id="SM01178">
    <property type="entry name" value="DUF4217"/>
    <property type="match status" value="1"/>
</dbReference>
<keyword evidence="4 15" id="KW-0547">Nucleotide-binding</keyword>
<evidence type="ECO:0000256" key="4">
    <source>
        <dbReference type="ARBA" id="ARBA00022741"/>
    </source>
</evidence>
<proteinExistence type="inferred from homology"/>
<dbReference type="InterPro" id="IPR014001">
    <property type="entry name" value="Helicase_ATP-bd"/>
</dbReference>
<dbReference type="InterPro" id="IPR025313">
    <property type="entry name" value="SPB4-like_CTE"/>
</dbReference>
<dbReference type="AlphaFoldDB" id="A0AA38RHT6"/>
<evidence type="ECO:0000256" key="2">
    <source>
        <dbReference type="ARBA" id="ARBA00022517"/>
    </source>
</evidence>
<dbReference type="SMART" id="SM00487">
    <property type="entry name" value="DEXDc"/>
    <property type="match status" value="1"/>
</dbReference>
<sequence length="624" mass="69673">MPPQVPQKDQRSWQALTPPLAEWILDYLNSNGFSKPTPVQMATLPLFLRNSDVVVEAVTGSGKTLSFLIPVIDKVLRAETKKHTIGGIIISPTRELATQIHSVLLDVLKFHQESASFLPFLKGDEKRPEKAGPAIVPQLVVGGSVKVQADLAFFLRQSPNVLIATPGRLAELLSSPYVRTSSVEVLVLDEADRLLDMGFRPDIGRILGYLPKQRRTGLFSASMGEAVSELVAAGLRNPTRVTVRVKSLKDGGVIEERKTPASLQRTYLVAPASQKLPALMQILERTSPRPQRVIVFLSTCFAVRYFQRTLPLIMPRGYTLVPLHGKMENNVRERNFARFLSSTGPTVLLTTDVASRGLDVPNVDLVVEIDPPVDPATHLHRVGRAGRAGRIGKSVIMLHPGREEDFVPFLSIRKTPIAKLEKPEVTVSAEEAQAATQKFRTLAQADREVYEMGIRGFVSFVRSFMAHRATSIFRVTDLDFEDLADAWGLLQLPKMPEVSDIDRSLGLGIDIGAIPYKDKAKEKARQAELAQRQASGDAAATEQERLVKRRKKNEAWSEKHEKQELKVVRREKRRRRREAEQLAMMTDLQKEEKEKLDDLIRQVKRTNAGKPAEGDDCEFDGFDD</sequence>
<name>A0AA38RHT6_9PEZI</name>
<evidence type="ECO:0000256" key="1">
    <source>
        <dbReference type="ARBA" id="ARBA00004604"/>
    </source>
</evidence>
<feature type="compositionally biased region" description="Acidic residues" evidence="17">
    <location>
        <begin position="614"/>
        <end position="624"/>
    </location>
</feature>
<comment type="similarity">
    <text evidence="12">Belongs to the DEAD box helicase family. DDX55/SPB4 subfamily.</text>
</comment>
<keyword evidence="7 15" id="KW-0067">ATP-binding</keyword>
<evidence type="ECO:0000313" key="22">
    <source>
        <dbReference type="Proteomes" id="UP001174694"/>
    </source>
</evidence>
<feature type="compositionally biased region" description="Basic and acidic residues" evidence="17">
    <location>
        <begin position="588"/>
        <end position="601"/>
    </location>
</feature>
<feature type="domain" description="Helicase C-terminal" evidence="19">
    <location>
        <begin position="278"/>
        <end position="440"/>
    </location>
</feature>
<dbReference type="InterPro" id="IPR001650">
    <property type="entry name" value="Helicase_C-like"/>
</dbReference>
<dbReference type="GO" id="GO:0003723">
    <property type="term" value="F:RNA binding"/>
    <property type="evidence" value="ECO:0007669"/>
    <property type="project" value="UniProtKB-UniRule"/>
</dbReference>
<evidence type="ECO:0000256" key="17">
    <source>
        <dbReference type="SAM" id="MobiDB-lite"/>
    </source>
</evidence>
<dbReference type="PROSITE" id="PS51192">
    <property type="entry name" value="HELICASE_ATP_BIND_1"/>
    <property type="match status" value="1"/>
</dbReference>
<dbReference type="SUPFAM" id="SSF52540">
    <property type="entry name" value="P-loop containing nucleoside triphosphate hydrolases"/>
    <property type="match status" value="1"/>
</dbReference>
<evidence type="ECO:0000259" key="18">
    <source>
        <dbReference type="PROSITE" id="PS51192"/>
    </source>
</evidence>
<evidence type="ECO:0000256" key="14">
    <source>
        <dbReference type="PROSITE-ProRule" id="PRU00552"/>
    </source>
</evidence>
<evidence type="ECO:0000256" key="15">
    <source>
        <dbReference type="RuleBase" id="RU000492"/>
    </source>
</evidence>
<keyword evidence="8 16" id="KW-0694">RNA-binding</keyword>
<evidence type="ECO:0000256" key="5">
    <source>
        <dbReference type="ARBA" id="ARBA00022801"/>
    </source>
</evidence>
<comment type="function">
    <text evidence="11">ATP-binding RNA helicase involved in the biogenesis of 60S ribosomal subunits. Binds 90S pre-ribosomal particles and dissociates from pre-60S ribosomal particles after processing of 27SB pre-rRNA. Required for the normal formation of 18S rRNA through the processing of pre-rRNAs at sites A0, A1 and A2, and the normal formation of 25S and 5.8S rRNAs through the processing of pre-rRNAs at sites C1 and C2.</text>
</comment>
<evidence type="ECO:0000256" key="11">
    <source>
        <dbReference type="ARBA" id="ARBA00037566"/>
    </source>
</evidence>
<keyword evidence="9" id="KW-0175">Coiled coil</keyword>
<keyword evidence="22" id="KW-1185">Reference proteome</keyword>
<feature type="short sequence motif" description="Q motif" evidence="14">
    <location>
        <begin position="13"/>
        <end position="41"/>
    </location>
</feature>
<evidence type="ECO:0000256" key="12">
    <source>
        <dbReference type="ARBA" id="ARBA00038002"/>
    </source>
</evidence>
<evidence type="ECO:0000256" key="6">
    <source>
        <dbReference type="ARBA" id="ARBA00022806"/>
    </source>
</evidence>
<keyword evidence="10" id="KW-0539">Nucleus</keyword>
<evidence type="ECO:0000259" key="19">
    <source>
        <dbReference type="PROSITE" id="PS51194"/>
    </source>
</evidence>
<dbReference type="GO" id="GO:0016787">
    <property type="term" value="F:hydrolase activity"/>
    <property type="evidence" value="ECO:0007669"/>
    <property type="project" value="UniProtKB-KW"/>
</dbReference>
<dbReference type="PANTHER" id="PTHR24031">
    <property type="entry name" value="RNA HELICASE"/>
    <property type="match status" value="1"/>
</dbReference>
<comment type="subcellular location">
    <subcellularLocation>
        <location evidence="1">Nucleus</location>
        <location evidence="1">Nucleolus</location>
    </subcellularLocation>
</comment>
<keyword evidence="6 15" id="KW-0347">Helicase</keyword>
<feature type="compositionally biased region" description="Basic and acidic residues" evidence="17">
    <location>
        <begin position="553"/>
        <end position="568"/>
    </location>
</feature>
<evidence type="ECO:0000256" key="8">
    <source>
        <dbReference type="ARBA" id="ARBA00022884"/>
    </source>
</evidence>
<dbReference type="InterPro" id="IPR027417">
    <property type="entry name" value="P-loop_NTPase"/>
</dbReference>
<evidence type="ECO:0000256" key="16">
    <source>
        <dbReference type="RuleBase" id="RU365068"/>
    </source>
</evidence>
<dbReference type="PROSITE" id="PS51195">
    <property type="entry name" value="Q_MOTIF"/>
    <property type="match status" value="1"/>
</dbReference>
<dbReference type="EMBL" id="JANBVO010000009">
    <property type="protein sequence ID" value="KAJ9150026.1"/>
    <property type="molecule type" value="Genomic_DNA"/>
</dbReference>
<evidence type="ECO:0000256" key="9">
    <source>
        <dbReference type="ARBA" id="ARBA00023054"/>
    </source>
</evidence>
<dbReference type="InterPro" id="IPR000629">
    <property type="entry name" value="RNA-helicase_DEAD-box_CS"/>
</dbReference>
<dbReference type="Pfam" id="PF13959">
    <property type="entry name" value="CTE_SPB4"/>
    <property type="match status" value="1"/>
</dbReference>
<dbReference type="GO" id="GO:0006364">
    <property type="term" value="P:rRNA processing"/>
    <property type="evidence" value="ECO:0007669"/>
    <property type="project" value="UniProtKB-KW"/>
</dbReference>
<dbReference type="Proteomes" id="UP001174694">
    <property type="component" value="Unassembled WGS sequence"/>
</dbReference>
<dbReference type="InterPro" id="IPR011545">
    <property type="entry name" value="DEAD/DEAH_box_helicase_dom"/>
</dbReference>
<dbReference type="Pfam" id="PF23681">
    <property type="entry name" value="CTT_SPB4"/>
    <property type="match status" value="1"/>
</dbReference>
<evidence type="ECO:0000256" key="13">
    <source>
        <dbReference type="ARBA" id="ARBA00038757"/>
    </source>
</evidence>
<dbReference type="GO" id="GO:0003724">
    <property type="term" value="F:RNA helicase activity"/>
    <property type="evidence" value="ECO:0007669"/>
    <property type="project" value="UniProtKB-EC"/>
</dbReference>
<feature type="domain" description="DEAD-box RNA helicase Q" evidence="20">
    <location>
        <begin position="13"/>
        <end position="41"/>
    </location>
</feature>
<dbReference type="Pfam" id="PF00271">
    <property type="entry name" value="Helicase_C"/>
    <property type="match status" value="1"/>
</dbReference>
<organism evidence="21 22">
    <name type="scientific">Pleurostoma richardsiae</name>
    <dbReference type="NCBI Taxonomy" id="41990"/>
    <lineage>
        <taxon>Eukaryota</taxon>
        <taxon>Fungi</taxon>
        <taxon>Dikarya</taxon>
        <taxon>Ascomycota</taxon>
        <taxon>Pezizomycotina</taxon>
        <taxon>Sordariomycetes</taxon>
        <taxon>Sordariomycetidae</taxon>
        <taxon>Calosphaeriales</taxon>
        <taxon>Pleurostomataceae</taxon>
        <taxon>Pleurostoma</taxon>
    </lineage>
</organism>
<protein>
    <recommendedName>
        <fullName evidence="16">ATP-dependent RNA helicase</fullName>
        <ecNumber evidence="16">3.6.4.13</ecNumber>
    </recommendedName>
</protein>
<keyword evidence="5 15" id="KW-0378">Hydrolase</keyword>
<comment type="subunit">
    <text evidence="13">Component of pre-60S ribosomal complexes.</text>
</comment>
<dbReference type="PROSITE" id="PS00039">
    <property type="entry name" value="DEAD_ATP_HELICASE"/>
    <property type="match status" value="1"/>
</dbReference>
<dbReference type="EC" id="3.6.4.13" evidence="16"/>
<dbReference type="CDD" id="cd17960">
    <property type="entry name" value="DEADc_DDX55"/>
    <property type="match status" value="1"/>
</dbReference>
<gene>
    <name evidence="21" type="ORF">NKR23_g3996</name>
</gene>
<keyword evidence="2" id="KW-0690">Ribosome biogenesis</keyword>
<accession>A0AA38RHT6</accession>
<comment type="caution">
    <text evidence="21">The sequence shown here is derived from an EMBL/GenBank/DDBJ whole genome shotgun (WGS) entry which is preliminary data.</text>
</comment>
<feature type="region of interest" description="Disordered" evidence="17">
    <location>
        <begin position="528"/>
        <end position="624"/>
    </location>
</feature>
<dbReference type="PROSITE" id="PS51194">
    <property type="entry name" value="HELICASE_CTER"/>
    <property type="match status" value="1"/>
</dbReference>
<evidence type="ECO:0000313" key="21">
    <source>
        <dbReference type="EMBL" id="KAJ9150026.1"/>
    </source>
</evidence>
<comment type="catalytic activity">
    <reaction evidence="16">
        <text>ATP + H2O = ADP + phosphate + H(+)</text>
        <dbReference type="Rhea" id="RHEA:13065"/>
        <dbReference type="ChEBI" id="CHEBI:15377"/>
        <dbReference type="ChEBI" id="CHEBI:15378"/>
        <dbReference type="ChEBI" id="CHEBI:30616"/>
        <dbReference type="ChEBI" id="CHEBI:43474"/>
        <dbReference type="ChEBI" id="CHEBI:456216"/>
        <dbReference type="EC" id="3.6.4.13"/>
    </reaction>
</comment>
<reference evidence="21" key="1">
    <citation type="submission" date="2022-07" db="EMBL/GenBank/DDBJ databases">
        <title>Fungi with potential for degradation of polypropylene.</title>
        <authorList>
            <person name="Gostincar C."/>
        </authorList>
    </citation>
    <scope>NUCLEOTIDE SEQUENCE</scope>
    <source>
        <strain evidence="21">EXF-13308</strain>
    </source>
</reference>
<feature type="domain" description="Helicase ATP-binding" evidence="18">
    <location>
        <begin position="44"/>
        <end position="241"/>
    </location>
</feature>
<dbReference type="Pfam" id="PF00270">
    <property type="entry name" value="DEAD"/>
    <property type="match status" value="1"/>
</dbReference>
<comment type="domain">
    <text evidence="16">The Q motif is unique to and characteristic of the DEAD box family of RNA helicases and controls ATP binding and hydrolysis.</text>
</comment>
<dbReference type="InterPro" id="IPR014014">
    <property type="entry name" value="RNA_helicase_DEAD_Q_motif"/>
</dbReference>
<dbReference type="GO" id="GO:0005730">
    <property type="term" value="C:nucleolus"/>
    <property type="evidence" value="ECO:0007669"/>
    <property type="project" value="UniProtKB-SubCell"/>
</dbReference>
<comment type="function">
    <text evidence="16">RNA helicase.</text>
</comment>
<evidence type="ECO:0000256" key="3">
    <source>
        <dbReference type="ARBA" id="ARBA00022552"/>
    </source>
</evidence>
<dbReference type="Gene3D" id="3.40.50.300">
    <property type="entry name" value="P-loop containing nucleotide triphosphate hydrolases"/>
    <property type="match status" value="2"/>
</dbReference>
<dbReference type="SMART" id="SM00490">
    <property type="entry name" value="HELICc"/>
    <property type="match status" value="1"/>
</dbReference>